<feature type="domain" description="Zn(2)-C6 fungal-type" evidence="7">
    <location>
        <begin position="13"/>
        <end position="44"/>
    </location>
</feature>
<dbReference type="RefSeq" id="XP_056056275.1">
    <property type="nucleotide sequence ID" value="XM_056199427.1"/>
</dbReference>
<dbReference type="EMBL" id="JAJHUN010000007">
    <property type="protein sequence ID" value="KAJ4156151.1"/>
    <property type="molecule type" value="Genomic_DNA"/>
</dbReference>
<organism evidence="8 9">
    <name type="scientific">Akanthomyces muscarius</name>
    <name type="common">Entomopathogenic fungus</name>
    <name type="synonym">Lecanicillium muscarium</name>
    <dbReference type="NCBI Taxonomy" id="2231603"/>
    <lineage>
        <taxon>Eukaryota</taxon>
        <taxon>Fungi</taxon>
        <taxon>Dikarya</taxon>
        <taxon>Ascomycota</taxon>
        <taxon>Pezizomycotina</taxon>
        <taxon>Sordariomycetes</taxon>
        <taxon>Hypocreomycetidae</taxon>
        <taxon>Hypocreales</taxon>
        <taxon>Cordycipitaceae</taxon>
        <taxon>Akanthomyces</taxon>
    </lineage>
</organism>
<keyword evidence="3" id="KW-0805">Transcription regulation</keyword>
<dbReference type="PANTHER" id="PTHR47338">
    <property type="entry name" value="ZN(II)2CYS6 TRANSCRIPTION FACTOR (EUROFUNG)-RELATED"/>
    <property type="match status" value="1"/>
</dbReference>
<evidence type="ECO:0000259" key="7">
    <source>
        <dbReference type="PROSITE" id="PS50048"/>
    </source>
</evidence>
<keyword evidence="4" id="KW-0804">Transcription</keyword>
<gene>
    <name evidence="8" type="ORF">LMH87_001364</name>
</gene>
<dbReference type="AlphaFoldDB" id="A0A9W8QI37"/>
<proteinExistence type="predicted"/>
<dbReference type="PROSITE" id="PS50048">
    <property type="entry name" value="ZN2_CY6_FUNGAL_2"/>
    <property type="match status" value="1"/>
</dbReference>
<accession>A0A9W8QI37</accession>
<dbReference type="InterPro" id="IPR001138">
    <property type="entry name" value="Zn2Cys6_DnaBD"/>
</dbReference>
<reference evidence="8" key="1">
    <citation type="journal article" date="2023" name="Access Microbiol">
        <title>De-novo genome assembly for Akanthomyces muscarius, a biocontrol agent of insect agricultural pests.</title>
        <authorList>
            <person name="Erdos Z."/>
            <person name="Studholme D.J."/>
            <person name="Raymond B."/>
            <person name="Sharma M."/>
        </authorList>
    </citation>
    <scope>NUCLEOTIDE SEQUENCE</scope>
    <source>
        <strain evidence="8">Ve6</strain>
    </source>
</reference>
<dbReference type="SUPFAM" id="SSF57701">
    <property type="entry name" value="Zn2/Cys6 DNA-binding domain"/>
    <property type="match status" value="1"/>
</dbReference>
<dbReference type="KEGG" id="amus:LMH87_001364"/>
<evidence type="ECO:0000256" key="4">
    <source>
        <dbReference type="ARBA" id="ARBA00023163"/>
    </source>
</evidence>
<feature type="region of interest" description="Disordered" evidence="6">
    <location>
        <begin position="90"/>
        <end position="113"/>
    </location>
</feature>
<evidence type="ECO:0000256" key="6">
    <source>
        <dbReference type="SAM" id="MobiDB-lite"/>
    </source>
</evidence>
<dbReference type="InterPro" id="IPR050815">
    <property type="entry name" value="TF_fung"/>
</dbReference>
<sequence length="615" mass="69191">MEDESGEPKARKACINCRRQKMKCRIDSGNTCRRCERAGLPCIFVPRANASAFMVPASMPLAEMASYDVTRDILRRVKIIEDHLGLPSVGKIDDPEAKPALTPTTQDAPTQLDNSASGQLQHLWDAVASLERCTTGPRDAVLWNKNIIQYLWETFHDKMPGLHFFPSKQIFSSPQPLLLASMLYCSSIRGSVEHAALAPGYFNVLSCAIAQLSIPGSEIAIPFDDPATSEAIAFHSVLGLVLASLLNEAKVRETGLWISIAYNLILEHCPSQIDENIFDWPKIFKGVQIVDLEHASLHLTCPVVPIEPPFPALQIPHHDPLYRLSRMMHTGLSRFSGRGLPTIWSCFTAKFGTSAPSSIPFTPIDAAVIRDWARSLDDWLVEFAKTGDETDHQRTLVFRQYVLHRLVVLSIYHPARGCNLQSNSITLHEQHELLVSARATLKLHLNDKSIWSNWDLVMITWAALIVLQGVEAGAGEQDDFHNIRIHMDLLRDTNETKPCLREKLAARLEQQLNSLQTPSPSTTQHVSIDMTQDLDYSWQLFDHAIIEQVMEPFWVRPNADEIIVLLALQEIKRPPSSRTKRRRATPSTFNCAYCPLPNITKCRYEFFPINGHHLA</sequence>
<evidence type="ECO:0000313" key="9">
    <source>
        <dbReference type="Proteomes" id="UP001144673"/>
    </source>
</evidence>
<keyword evidence="9" id="KW-1185">Reference proteome</keyword>
<dbReference type="GeneID" id="80888523"/>
<comment type="caution">
    <text evidence="8">The sequence shown here is derived from an EMBL/GenBank/DDBJ whole genome shotgun (WGS) entry which is preliminary data.</text>
</comment>
<evidence type="ECO:0000256" key="5">
    <source>
        <dbReference type="ARBA" id="ARBA00023242"/>
    </source>
</evidence>
<dbReference type="InterPro" id="IPR036864">
    <property type="entry name" value="Zn2-C6_fun-type_DNA-bd_sf"/>
</dbReference>
<keyword evidence="5" id="KW-0539">Nucleus</keyword>
<evidence type="ECO:0000256" key="2">
    <source>
        <dbReference type="ARBA" id="ARBA00022723"/>
    </source>
</evidence>
<evidence type="ECO:0000256" key="1">
    <source>
        <dbReference type="ARBA" id="ARBA00004123"/>
    </source>
</evidence>
<dbReference type="GO" id="GO:0005634">
    <property type="term" value="C:nucleus"/>
    <property type="evidence" value="ECO:0007669"/>
    <property type="project" value="UniProtKB-SubCell"/>
</dbReference>
<evidence type="ECO:0000256" key="3">
    <source>
        <dbReference type="ARBA" id="ARBA00023015"/>
    </source>
</evidence>
<dbReference type="GO" id="GO:0000981">
    <property type="term" value="F:DNA-binding transcription factor activity, RNA polymerase II-specific"/>
    <property type="evidence" value="ECO:0007669"/>
    <property type="project" value="InterPro"/>
</dbReference>
<keyword evidence="2" id="KW-0479">Metal-binding</keyword>
<dbReference type="PANTHER" id="PTHR47338:SF5">
    <property type="entry name" value="ZN(II)2CYS6 TRANSCRIPTION FACTOR (EUROFUNG)"/>
    <property type="match status" value="1"/>
</dbReference>
<dbReference type="Pfam" id="PF00172">
    <property type="entry name" value="Zn_clus"/>
    <property type="match status" value="1"/>
</dbReference>
<dbReference type="PROSITE" id="PS00463">
    <property type="entry name" value="ZN2_CY6_FUNGAL_1"/>
    <property type="match status" value="1"/>
</dbReference>
<dbReference type="Proteomes" id="UP001144673">
    <property type="component" value="Chromosome 6"/>
</dbReference>
<evidence type="ECO:0000313" key="8">
    <source>
        <dbReference type="EMBL" id="KAJ4156151.1"/>
    </source>
</evidence>
<dbReference type="CDD" id="cd00067">
    <property type="entry name" value="GAL4"/>
    <property type="match status" value="1"/>
</dbReference>
<dbReference type="GO" id="GO:0008270">
    <property type="term" value="F:zinc ion binding"/>
    <property type="evidence" value="ECO:0007669"/>
    <property type="project" value="InterPro"/>
</dbReference>
<comment type="subcellular location">
    <subcellularLocation>
        <location evidence="1">Nucleus</location>
    </subcellularLocation>
</comment>
<dbReference type="Gene3D" id="4.10.240.10">
    <property type="entry name" value="Zn(2)-C6 fungal-type DNA-binding domain"/>
    <property type="match status" value="1"/>
</dbReference>
<protein>
    <recommendedName>
        <fullName evidence="7">Zn(2)-C6 fungal-type domain-containing protein</fullName>
    </recommendedName>
</protein>
<dbReference type="SMART" id="SM00066">
    <property type="entry name" value="GAL4"/>
    <property type="match status" value="1"/>
</dbReference>
<feature type="compositionally biased region" description="Polar residues" evidence="6">
    <location>
        <begin position="102"/>
        <end position="113"/>
    </location>
</feature>
<name>A0A9W8QI37_AKAMU</name>